<dbReference type="PANTHER" id="PTHR11941:SF54">
    <property type="entry name" value="ENOYL-COA HYDRATASE, MITOCHONDRIAL"/>
    <property type="match status" value="1"/>
</dbReference>
<sequence length="329" mass="38346">MDRNFLNIFSDYQEITLRYDAEHRAIWCYYKPSFRPCFSLRMLQELRQMQQGIMDYFQQKNPDADSLIHYQVLHSQIPGVFSMGGDLALFSQAIREKDRETLHKYALQCIDNLYLNSVNLRLPLTTISLVEGDALGGGFECALSSNVLIATENARFGFPEIRFNLFPGMGAYSFLARNCGMVVTERLLTSGETYSAKELYDMGIIHHLGEPDRGVECVEDFMRQHRHAGNSLRALQMVRQRYHPLEYQELVDITEIWVEAALRVTEKDLRLIDRLVKVQSAKIRKGLALLRTKQDRRFNTEQTTFPLKDWSGKTILHDRRKNLDRRLRN</sequence>
<dbReference type="Gene3D" id="6.20.390.30">
    <property type="match status" value="1"/>
</dbReference>
<dbReference type="GO" id="GO:0003824">
    <property type="term" value="F:catalytic activity"/>
    <property type="evidence" value="ECO:0007669"/>
    <property type="project" value="UniProtKB-ARBA"/>
</dbReference>
<dbReference type="Gene3D" id="3.90.226.10">
    <property type="entry name" value="2-enoyl-CoA Hydratase, Chain A, domain 1"/>
    <property type="match status" value="1"/>
</dbReference>
<dbReference type="NCBIfam" id="NF006452">
    <property type="entry name" value="PRK08788.1"/>
    <property type="match status" value="1"/>
</dbReference>
<name>A0A1H0NPK6_9BACT</name>
<dbReference type="GO" id="GO:0006635">
    <property type="term" value="P:fatty acid beta-oxidation"/>
    <property type="evidence" value="ECO:0007669"/>
    <property type="project" value="TreeGrafter"/>
</dbReference>
<evidence type="ECO:0000313" key="2">
    <source>
        <dbReference type="Proteomes" id="UP000199073"/>
    </source>
</evidence>
<dbReference type="EMBL" id="FNJI01000008">
    <property type="protein sequence ID" value="SDO94571.1"/>
    <property type="molecule type" value="Genomic_DNA"/>
</dbReference>
<dbReference type="PANTHER" id="PTHR11941">
    <property type="entry name" value="ENOYL-COA HYDRATASE-RELATED"/>
    <property type="match status" value="1"/>
</dbReference>
<proteinExistence type="predicted"/>
<dbReference type="Pfam" id="PF00378">
    <property type="entry name" value="ECH_1"/>
    <property type="match status" value="1"/>
</dbReference>
<organism evidence="1 2">
    <name type="scientific">Desulforhopalus singaporensis</name>
    <dbReference type="NCBI Taxonomy" id="91360"/>
    <lineage>
        <taxon>Bacteria</taxon>
        <taxon>Pseudomonadati</taxon>
        <taxon>Thermodesulfobacteriota</taxon>
        <taxon>Desulfobulbia</taxon>
        <taxon>Desulfobulbales</taxon>
        <taxon>Desulfocapsaceae</taxon>
        <taxon>Desulforhopalus</taxon>
    </lineage>
</organism>
<dbReference type="AlphaFoldDB" id="A0A1H0NPK6"/>
<reference evidence="1 2" key="1">
    <citation type="submission" date="2016-10" db="EMBL/GenBank/DDBJ databases">
        <authorList>
            <person name="de Groot N.N."/>
        </authorList>
    </citation>
    <scope>NUCLEOTIDE SEQUENCE [LARGE SCALE GENOMIC DNA]</scope>
    <source>
        <strain evidence="1 2">DSM 12130</strain>
    </source>
</reference>
<dbReference type="InterPro" id="IPR001753">
    <property type="entry name" value="Enoyl-CoA_hydra/iso"/>
</dbReference>
<dbReference type="OrthoDB" id="3474517at2"/>
<gene>
    <name evidence="1" type="ORF">SAMN05660330_01390</name>
</gene>
<dbReference type="Proteomes" id="UP000199073">
    <property type="component" value="Unassembled WGS sequence"/>
</dbReference>
<dbReference type="RefSeq" id="WP_092221216.1">
    <property type="nucleotide sequence ID" value="NZ_FNJI01000008.1"/>
</dbReference>
<evidence type="ECO:0000313" key="1">
    <source>
        <dbReference type="EMBL" id="SDO94571.1"/>
    </source>
</evidence>
<dbReference type="STRING" id="91360.SAMN05660330_01390"/>
<protein>
    <submittedName>
        <fullName evidence="1">DSF synthase</fullName>
    </submittedName>
</protein>
<dbReference type="CDD" id="cd06558">
    <property type="entry name" value="crotonase-like"/>
    <property type="match status" value="1"/>
</dbReference>
<keyword evidence="2" id="KW-1185">Reference proteome</keyword>
<accession>A0A1H0NPK6</accession>
<dbReference type="InterPro" id="IPR029045">
    <property type="entry name" value="ClpP/crotonase-like_dom_sf"/>
</dbReference>
<dbReference type="SUPFAM" id="SSF52096">
    <property type="entry name" value="ClpP/crotonase"/>
    <property type="match status" value="1"/>
</dbReference>